<dbReference type="InterPro" id="IPR029058">
    <property type="entry name" value="AB_hydrolase_fold"/>
</dbReference>
<proteinExistence type="predicted"/>
<sequence length="286" mass="32402">MTFKNSRKHNITLPNNRVLNWYESGPEKGIPVLFCTGAGMSGLLGVDVNILNELNIRLITPSRAGLGDSTFDPNKTLKSFSEDILFLLNHHLNINKFNVIGFSQGAVYAMALCQYGNVNKLAIVAGQDQFDYPATNKQLVPDVINMQKQAIDCPDQLVYWIKQNITESWLMNFILNYSAEIDLAIYQSPDFFSAYQQCMKEAFKQGNDGYTQDLLNTLQPWGFTPEEIKTSTILWYGMKDTSTVHSPDFGRTLCERFPNVQRHVYLDEGGSLLWTKTKDILAQFAD</sequence>
<protein>
    <submittedName>
        <fullName evidence="2">Alpha/beta fold family hydrolase</fullName>
    </submittedName>
</protein>
<dbReference type="Pfam" id="PF00561">
    <property type="entry name" value="Abhydrolase_1"/>
    <property type="match status" value="1"/>
</dbReference>
<gene>
    <name evidence="2" type="ORF">M997_1578</name>
</gene>
<organism evidence="2 3">
    <name type="scientific">Proteus hauseri ATCC 700826</name>
    <dbReference type="NCBI Taxonomy" id="1354271"/>
    <lineage>
        <taxon>Bacteria</taxon>
        <taxon>Pseudomonadati</taxon>
        <taxon>Pseudomonadota</taxon>
        <taxon>Gammaproteobacteria</taxon>
        <taxon>Enterobacterales</taxon>
        <taxon>Morganellaceae</taxon>
        <taxon>Proteus</taxon>
    </lineage>
</organism>
<dbReference type="SUPFAM" id="SSF53474">
    <property type="entry name" value="alpha/beta-Hydrolases"/>
    <property type="match status" value="1"/>
</dbReference>
<evidence type="ECO:0000259" key="1">
    <source>
        <dbReference type="Pfam" id="PF00561"/>
    </source>
</evidence>
<dbReference type="GO" id="GO:0016787">
    <property type="term" value="F:hydrolase activity"/>
    <property type="evidence" value="ECO:0007669"/>
    <property type="project" value="UniProtKB-KW"/>
</dbReference>
<dbReference type="RefSeq" id="WP_064719563.1">
    <property type="nucleotide sequence ID" value="NZ_LXEV01000021.1"/>
</dbReference>
<dbReference type="Proteomes" id="UP000078250">
    <property type="component" value="Unassembled WGS sequence"/>
</dbReference>
<comment type="caution">
    <text evidence="2">The sequence shown here is derived from an EMBL/GenBank/DDBJ whole genome shotgun (WGS) entry which is preliminary data.</text>
</comment>
<dbReference type="AlphaFoldDB" id="A0AAJ3HS83"/>
<feature type="domain" description="AB hydrolase-1" evidence="1">
    <location>
        <begin position="31"/>
        <end position="276"/>
    </location>
</feature>
<keyword evidence="3" id="KW-1185">Reference proteome</keyword>
<accession>A0AAJ3HS83</accession>
<reference evidence="2 3" key="1">
    <citation type="submission" date="2016-04" db="EMBL/GenBank/DDBJ databases">
        <title>ATOL: Assembling a taxonomically balanced genome-scale reconstruction of the evolutionary history of the Enterobacteriaceae.</title>
        <authorList>
            <person name="Plunkett G.III."/>
            <person name="Neeno-Eckwall E.C."/>
            <person name="Glasner J.D."/>
            <person name="Perna N.T."/>
        </authorList>
    </citation>
    <scope>NUCLEOTIDE SEQUENCE [LARGE SCALE GENOMIC DNA]</scope>
    <source>
        <strain evidence="2 3">ATCC 700826</strain>
    </source>
</reference>
<evidence type="ECO:0000313" key="3">
    <source>
        <dbReference type="Proteomes" id="UP000078250"/>
    </source>
</evidence>
<dbReference type="InterPro" id="IPR000073">
    <property type="entry name" value="AB_hydrolase_1"/>
</dbReference>
<dbReference type="EMBL" id="LXEV01000021">
    <property type="protein sequence ID" value="OAT47052.1"/>
    <property type="molecule type" value="Genomic_DNA"/>
</dbReference>
<keyword evidence="2" id="KW-0378">Hydrolase</keyword>
<dbReference type="Gene3D" id="3.40.50.1820">
    <property type="entry name" value="alpha/beta hydrolase"/>
    <property type="match status" value="1"/>
</dbReference>
<dbReference type="PANTHER" id="PTHR45763:SF46">
    <property type="entry name" value="AB HYDROLASE-1 DOMAIN-CONTAINING PROTEIN"/>
    <property type="match status" value="1"/>
</dbReference>
<name>A0AAJ3HS83_PROHU</name>
<evidence type="ECO:0000313" key="2">
    <source>
        <dbReference type="EMBL" id="OAT47052.1"/>
    </source>
</evidence>
<dbReference type="PANTHER" id="PTHR45763">
    <property type="entry name" value="HYDROLASE, ALPHA/BETA FOLD FAMILY PROTEIN, EXPRESSED-RELATED"/>
    <property type="match status" value="1"/>
</dbReference>